<dbReference type="KEGG" id="oho:Oweho_1068"/>
<dbReference type="HOGENOM" id="CLU_709138_0_0_10"/>
<dbReference type="AlphaFoldDB" id="G8R4I6"/>
<sequence length="383" mass="44044">MKFLLSAFLIIFSLASYAQLTESLVKRINEIVPDCYDVSINSQKIISRFYTEGNLDSAEAVLEYWEQQCDRSDEMIFGRILFDIANDRFHEDKYGNLLQIMLTCKSTQDYIETYKYEGLYVHPSQSSMLKANLEYHNFTGSYSTRLLQDGTERKKIERDILTFFSGNPESLITGLKQEQYEGKLQENYNQMIADLTYDSGYFLTLYGGMWSPTENLSKLGNKPELGFTLGGFEGRYGAELLLGFRFVNSPVNYSIRDKDSVYQDNHFTSVTIGVQGYYSILKNLRNDLSLTTGVGYDEITIVPTDEGDNVDNVSTGTLNVNFGFQYRYYFDYKDYLGVDVRYSFLDFSNHIDNELSGNAISLRLLYGFTSSDRKKQQLKLLGY</sequence>
<dbReference type="RefSeq" id="WP_014201435.1">
    <property type="nucleotide sequence ID" value="NC_016599.1"/>
</dbReference>
<dbReference type="eggNOG" id="ENOG5033AJC">
    <property type="taxonomic scope" value="Bacteria"/>
</dbReference>
<evidence type="ECO:0000313" key="2">
    <source>
        <dbReference type="EMBL" id="AEV32075.1"/>
    </source>
</evidence>
<dbReference type="Proteomes" id="UP000005631">
    <property type="component" value="Chromosome"/>
</dbReference>
<keyword evidence="3" id="KW-1185">Reference proteome</keyword>
<accession>G8R4I6</accession>
<dbReference type="OrthoDB" id="766929at2"/>
<feature type="chain" id="PRO_5003515436" description="Outer membrane protein beta-barrel domain-containing protein" evidence="1">
    <location>
        <begin position="19"/>
        <end position="383"/>
    </location>
</feature>
<name>G8R4I6_OWEHD</name>
<evidence type="ECO:0000313" key="3">
    <source>
        <dbReference type="Proteomes" id="UP000005631"/>
    </source>
</evidence>
<feature type="signal peptide" evidence="1">
    <location>
        <begin position="1"/>
        <end position="18"/>
    </location>
</feature>
<dbReference type="STRING" id="926562.Oweho_1068"/>
<keyword evidence="1" id="KW-0732">Signal</keyword>
<proteinExistence type="predicted"/>
<dbReference type="EMBL" id="CP003156">
    <property type="protein sequence ID" value="AEV32075.1"/>
    <property type="molecule type" value="Genomic_DNA"/>
</dbReference>
<organism evidence="2 3">
    <name type="scientific">Owenweeksia hongkongensis (strain DSM 17368 / CIP 108786 / JCM 12287 / NRRL B-23963 / UST20020801)</name>
    <dbReference type="NCBI Taxonomy" id="926562"/>
    <lineage>
        <taxon>Bacteria</taxon>
        <taxon>Pseudomonadati</taxon>
        <taxon>Bacteroidota</taxon>
        <taxon>Flavobacteriia</taxon>
        <taxon>Flavobacteriales</taxon>
        <taxon>Owenweeksiaceae</taxon>
        <taxon>Owenweeksia</taxon>
    </lineage>
</organism>
<gene>
    <name evidence="2" type="ordered locus">Oweho_1068</name>
</gene>
<evidence type="ECO:0008006" key="4">
    <source>
        <dbReference type="Google" id="ProtNLM"/>
    </source>
</evidence>
<protein>
    <recommendedName>
        <fullName evidence="4">Outer membrane protein beta-barrel domain-containing protein</fullName>
    </recommendedName>
</protein>
<reference evidence="2 3" key="1">
    <citation type="journal article" date="2012" name="Stand. Genomic Sci.">
        <title>Genome sequence of the orange-pigmented seawater bacterium Owenweeksia hongkongensis type strain (UST20020801(T)).</title>
        <authorList>
            <person name="Riedel T."/>
            <person name="Held B."/>
            <person name="Nolan M."/>
            <person name="Lucas S."/>
            <person name="Lapidus A."/>
            <person name="Tice H."/>
            <person name="Del Rio T.G."/>
            <person name="Cheng J.F."/>
            <person name="Han C."/>
            <person name="Tapia R."/>
            <person name="Goodwin L.A."/>
            <person name="Pitluck S."/>
            <person name="Liolios K."/>
            <person name="Mavromatis K."/>
            <person name="Pagani I."/>
            <person name="Ivanova N."/>
            <person name="Mikhailova N."/>
            <person name="Pati A."/>
            <person name="Chen A."/>
            <person name="Palaniappan K."/>
            <person name="Rohde M."/>
            <person name="Tindall B.J."/>
            <person name="Detter J.C."/>
            <person name="Goker M."/>
            <person name="Woyke T."/>
            <person name="Bristow J."/>
            <person name="Eisen J.A."/>
            <person name="Markowitz V."/>
            <person name="Hugenholtz P."/>
            <person name="Klenk H.P."/>
            <person name="Kyrpides N.C."/>
        </authorList>
    </citation>
    <scope>NUCLEOTIDE SEQUENCE</scope>
    <source>
        <strain evidence="3">DSM 17368 / JCM 12287 / NRRL B-23963</strain>
    </source>
</reference>
<evidence type="ECO:0000256" key="1">
    <source>
        <dbReference type="SAM" id="SignalP"/>
    </source>
</evidence>